<dbReference type="Proteomes" id="UP001150062">
    <property type="component" value="Unassembled WGS sequence"/>
</dbReference>
<keyword evidence="1" id="KW-0479">Metal-binding</keyword>
<dbReference type="InterPro" id="IPR000315">
    <property type="entry name" value="Znf_B-box"/>
</dbReference>
<dbReference type="InterPro" id="IPR047153">
    <property type="entry name" value="TRIM45/56/19-like"/>
</dbReference>
<evidence type="ECO:0000313" key="4">
    <source>
        <dbReference type="EMBL" id="KAJ6254990.1"/>
    </source>
</evidence>
<dbReference type="PROSITE" id="PS50119">
    <property type="entry name" value="ZF_BBOX"/>
    <property type="match status" value="3"/>
</dbReference>
<name>A0ABQ8ZDK5_9EUKA</name>
<reference evidence="4" key="1">
    <citation type="submission" date="2022-08" db="EMBL/GenBank/DDBJ databases">
        <title>Novel sulfate-reducing endosymbionts in the free-living metamonad Anaeramoeba.</title>
        <authorList>
            <person name="Jerlstrom-Hultqvist J."/>
            <person name="Cepicka I."/>
            <person name="Gallot-Lavallee L."/>
            <person name="Salas-Leiva D."/>
            <person name="Curtis B.A."/>
            <person name="Zahonova K."/>
            <person name="Pipaliya S."/>
            <person name="Dacks J."/>
            <person name="Roger A.J."/>
        </authorList>
    </citation>
    <scope>NUCLEOTIDE SEQUENCE</scope>
    <source>
        <strain evidence="4">Schooner1</strain>
    </source>
</reference>
<dbReference type="SUPFAM" id="SSF57845">
    <property type="entry name" value="B-box zinc-binding domain"/>
    <property type="match status" value="2"/>
</dbReference>
<keyword evidence="2" id="KW-0175">Coiled coil</keyword>
<evidence type="ECO:0000259" key="3">
    <source>
        <dbReference type="PROSITE" id="PS50119"/>
    </source>
</evidence>
<protein>
    <recommendedName>
        <fullName evidence="3">B box-type domain-containing protein</fullName>
    </recommendedName>
</protein>
<dbReference type="Pfam" id="PF00643">
    <property type="entry name" value="zf-B_box"/>
    <property type="match status" value="2"/>
</dbReference>
<keyword evidence="1" id="KW-0862">Zinc</keyword>
<feature type="domain" description="B box-type" evidence="3">
    <location>
        <begin position="78"/>
        <end position="118"/>
    </location>
</feature>
<sequence length="524" mass="63237">MTSYFPIERKEKENKEEEETVTVWCDVCLTDNKKVAAIIYCHDCKENQCEECDLMHKSRKFKDHSRTDLKQKESRTIVRTNKCPIHQNTKLSRYCKNCQKLICDKCSFEHSNHETISFDQPMDFYKELINEQKIYTQNHFERINENFEQLNYSEKKLKGKKEKILREISEFYLNQKKLLDLLEQNEKKLTNNFFEQISIIMKKEKQAINNSKHSTQKLLKQFLELETNINQSNSFGFFKLFSQMELTKRIDQKKQDSEFSRLCKEHINQPYEFFCFDHKQLLCSHCAILGHRNCQKSDNFKEGYEQIQNEIEQLIKKNKQIKNNNQKQFIEKVQNEKFKCLKLKQLNLDLVKKNYQKLNELTHQQFKNMNEEISIQQDEKYFKLNSQSMKCKKEIDNYEKSEMIIKEIEICKKYNNYQEILFNFFKLKKLMSILNKNKKKKNNQLICNSKFNKRNFISNNLQNNLQNWKLYLPFDLNKTQINLPDEIQLENKLQFSILLKNQFNETINAQGFNLKIAISKKAFK</sequence>
<accession>A0ABQ8ZDK5</accession>
<gene>
    <name evidence="4" type="ORF">M0813_11775</name>
</gene>
<keyword evidence="1" id="KW-0863">Zinc-finger</keyword>
<dbReference type="PANTHER" id="PTHR25462">
    <property type="entry name" value="BONUS, ISOFORM C-RELATED"/>
    <property type="match status" value="1"/>
</dbReference>
<feature type="domain" description="B box-type" evidence="3">
    <location>
        <begin position="27"/>
        <end position="69"/>
    </location>
</feature>
<comment type="caution">
    <text evidence="4">The sequence shown here is derived from an EMBL/GenBank/DDBJ whole genome shotgun (WGS) entry which is preliminary data.</text>
</comment>
<evidence type="ECO:0000313" key="5">
    <source>
        <dbReference type="Proteomes" id="UP001150062"/>
    </source>
</evidence>
<feature type="domain" description="B box-type" evidence="3">
    <location>
        <begin position="258"/>
        <end position="302"/>
    </location>
</feature>
<feature type="coiled-coil region" evidence="2">
    <location>
        <begin position="297"/>
        <end position="361"/>
    </location>
</feature>
<keyword evidence="5" id="KW-1185">Reference proteome</keyword>
<dbReference type="CDD" id="cd19756">
    <property type="entry name" value="Bbox2"/>
    <property type="match status" value="2"/>
</dbReference>
<dbReference type="Gene3D" id="3.30.160.60">
    <property type="entry name" value="Classic Zinc Finger"/>
    <property type="match status" value="2"/>
</dbReference>
<dbReference type="PANTHER" id="PTHR25462:SF296">
    <property type="entry name" value="MEIOTIC P26, ISOFORM F"/>
    <property type="match status" value="1"/>
</dbReference>
<dbReference type="EMBL" id="JAOAOG010000015">
    <property type="protein sequence ID" value="KAJ6254990.1"/>
    <property type="molecule type" value="Genomic_DNA"/>
</dbReference>
<evidence type="ECO:0000256" key="1">
    <source>
        <dbReference type="PROSITE-ProRule" id="PRU00024"/>
    </source>
</evidence>
<evidence type="ECO:0000256" key="2">
    <source>
        <dbReference type="SAM" id="Coils"/>
    </source>
</evidence>
<organism evidence="4 5">
    <name type="scientific">Anaeramoeba flamelloides</name>
    <dbReference type="NCBI Taxonomy" id="1746091"/>
    <lineage>
        <taxon>Eukaryota</taxon>
        <taxon>Metamonada</taxon>
        <taxon>Anaeramoebidae</taxon>
        <taxon>Anaeramoeba</taxon>
    </lineage>
</organism>
<dbReference type="SMART" id="SM00336">
    <property type="entry name" value="BBOX"/>
    <property type="match status" value="3"/>
</dbReference>
<proteinExistence type="predicted"/>